<dbReference type="AlphaFoldDB" id="A0AAV6WIU2"/>
<keyword evidence="7" id="KW-1185">Reference proteome</keyword>
<dbReference type="InterPro" id="IPR001356">
    <property type="entry name" value="HD"/>
</dbReference>
<proteinExistence type="predicted"/>
<evidence type="ECO:0000313" key="7">
    <source>
        <dbReference type="Proteomes" id="UP000826271"/>
    </source>
</evidence>
<feature type="compositionally biased region" description="Basic residues" evidence="4">
    <location>
        <begin position="875"/>
        <end position="884"/>
    </location>
</feature>
<feature type="compositionally biased region" description="Low complexity" evidence="4">
    <location>
        <begin position="548"/>
        <end position="564"/>
    </location>
</feature>
<feature type="region of interest" description="Disordered" evidence="4">
    <location>
        <begin position="612"/>
        <end position="645"/>
    </location>
</feature>
<dbReference type="Gene3D" id="1.10.10.60">
    <property type="entry name" value="Homeodomain-like"/>
    <property type="match status" value="1"/>
</dbReference>
<dbReference type="GO" id="GO:0010228">
    <property type="term" value="P:vegetative to reproductive phase transition of meristem"/>
    <property type="evidence" value="ECO:0007669"/>
    <property type="project" value="TreeGrafter"/>
</dbReference>
<feature type="region of interest" description="Disordered" evidence="4">
    <location>
        <begin position="826"/>
        <end position="884"/>
    </location>
</feature>
<dbReference type="PROSITE" id="PS50071">
    <property type="entry name" value="HOMEOBOX_2"/>
    <property type="match status" value="1"/>
</dbReference>
<evidence type="ECO:0000256" key="3">
    <source>
        <dbReference type="PROSITE-ProRule" id="PRU00108"/>
    </source>
</evidence>
<keyword evidence="3" id="KW-0371">Homeobox</keyword>
<keyword evidence="2 3" id="KW-0238">DNA-binding</keyword>
<dbReference type="SMART" id="SM00389">
    <property type="entry name" value="HOX"/>
    <property type="match status" value="1"/>
</dbReference>
<feature type="region of interest" description="Disordered" evidence="4">
    <location>
        <begin position="545"/>
        <end position="564"/>
    </location>
</feature>
<keyword evidence="3" id="KW-0539">Nucleus</keyword>
<comment type="caution">
    <text evidence="6">The sequence shown here is derived from an EMBL/GenBank/DDBJ whole genome shotgun (WGS) entry which is preliminary data.</text>
</comment>
<feature type="compositionally biased region" description="Polar residues" evidence="4">
    <location>
        <begin position="1"/>
        <end position="10"/>
    </location>
</feature>
<evidence type="ECO:0000256" key="2">
    <source>
        <dbReference type="ARBA" id="ARBA00023125"/>
    </source>
</evidence>
<feature type="region of interest" description="Disordered" evidence="4">
    <location>
        <begin position="83"/>
        <end position="103"/>
    </location>
</feature>
<dbReference type="EMBL" id="WHWC01000013">
    <property type="protein sequence ID" value="KAG8370664.1"/>
    <property type="molecule type" value="Genomic_DNA"/>
</dbReference>
<evidence type="ECO:0000313" key="6">
    <source>
        <dbReference type="EMBL" id="KAG8370664.1"/>
    </source>
</evidence>
<dbReference type="PANTHER" id="PTHR33400">
    <property type="entry name" value="ZINC FINGER CCCH DOMAIN-CONTAINING PROTEIN 6-RELATED"/>
    <property type="match status" value="1"/>
</dbReference>
<dbReference type="SUPFAM" id="SSF47676">
    <property type="entry name" value="Conserved domain common to transcription factors TFIIS, elongin A, CRSP70"/>
    <property type="match status" value="1"/>
</dbReference>
<reference evidence="6" key="1">
    <citation type="submission" date="2019-10" db="EMBL/GenBank/DDBJ databases">
        <authorList>
            <person name="Zhang R."/>
            <person name="Pan Y."/>
            <person name="Wang J."/>
            <person name="Ma R."/>
            <person name="Yu S."/>
        </authorList>
    </citation>
    <scope>NUCLEOTIDE SEQUENCE</scope>
    <source>
        <strain evidence="6">LA-IB0</strain>
        <tissue evidence="6">Leaf</tissue>
    </source>
</reference>
<evidence type="ECO:0000256" key="4">
    <source>
        <dbReference type="SAM" id="MobiDB-lite"/>
    </source>
</evidence>
<dbReference type="InterPro" id="IPR035441">
    <property type="entry name" value="TFIIS/LEDGF_dom_sf"/>
</dbReference>
<protein>
    <recommendedName>
        <fullName evidence="5">Homeobox domain-containing protein</fullName>
    </recommendedName>
</protein>
<dbReference type="GO" id="GO:0005634">
    <property type="term" value="C:nucleus"/>
    <property type="evidence" value="ECO:0007669"/>
    <property type="project" value="UniProtKB-SubCell"/>
</dbReference>
<evidence type="ECO:0000256" key="1">
    <source>
        <dbReference type="ARBA" id="ARBA00004123"/>
    </source>
</evidence>
<feature type="compositionally biased region" description="Basic and acidic residues" evidence="4">
    <location>
        <begin position="837"/>
        <end position="848"/>
    </location>
</feature>
<accession>A0AAV6WIU2</accession>
<feature type="domain" description="Homeobox" evidence="5">
    <location>
        <begin position="12"/>
        <end position="72"/>
    </location>
</feature>
<name>A0AAV6WIU2_9LAMI</name>
<organism evidence="6 7">
    <name type="scientific">Buddleja alternifolia</name>
    <dbReference type="NCBI Taxonomy" id="168488"/>
    <lineage>
        <taxon>Eukaryota</taxon>
        <taxon>Viridiplantae</taxon>
        <taxon>Streptophyta</taxon>
        <taxon>Embryophyta</taxon>
        <taxon>Tracheophyta</taxon>
        <taxon>Spermatophyta</taxon>
        <taxon>Magnoliopsida</taxon>
        <taxon>eudicotyledons</taxon>
        <taxon>Gunneridae</taxon>
        <taxon>Pentapetalae</taxon>
        <taxon>asterids</taxon>
        <taxon>lamiids</taxon>
        <taxon>Lamiales</taxon>
        <taxon>Scrophulariaceae</taxon>
        <taxon>Buddlejeae</taxon>
        <taxon>Buddleja</taxon>
    </lineage>
</organism>
<dbReference type="InterPro" id="IPR009057">
    <property type="entry name" value="Homeodomain-like_sf"/>
</dbReference>
<sequence>MQAHRSQSPISGDGKRPRDLLNPKAVKYMQSVFCIKDAISKKETREISARFGVTLTQVRDFFTGQRSRVRKFARLSREKADRSAACDAMHDGTASTSDPITPAEPLPLDTIAPANIEEGPSCSRQHEFLSGMGESDRHFIDNIFSLMRKEESFSGQVKLLQWVLRIENSSVLKWFLTEGGVMILATWLSQAAGEEQTSVLHVILKVLSYLPLREALPVHMSAILQSVNRLRFYRKQDISHRARILLSKWSKMFEKSQSLKKSRGVQSAGDAQAEIIDEVMGNDSWDPKDESSEGVKFLCDNPDNHKKLDNSQPLKLLMAPGDESNKRRGVLPSHTRERRKVQMVEHPGQRLATRSPQIAKSTPVNQSRPLSADDIQKAKMRAQFKQSKYGKAITIIDDQSKPESQNRCSTSSQATQSIVLPPVSKSVVQPEIEEVVKLDDVIEPPLKKYKRIEIPWRVPPELRITETWSVGTGSSSKEVEVQKNRIKRERQAIYREIQQIPSNPSEPWDREMDYDDTLTPEIPIEQLPDLEPFETSSISAKNENLATNESTSSGNNNNNNSMPEPDLELLAELLKNPELVFALTSGKGGELSNEETLKVLDMIKTNSLGSFSGLGGKGQSNVEVSLPSPTPSSDVVPNGSRPDFSRNPFSRQPANMAGNGYQASATVLSNRQQETISTSTFMQHQTQPGPFLGGQGQSLPHVMASPPVLSLQTSIQLPEQWQQQMPTNLPIHPNSTNTQHFTPQMMLNANITNRASSNTIPTIGAEPLARYSASPHVPYLQEPNSMRARQGLESIHHYQNNPTLNNYNGYAEGPAWGSRNNLRERPEFESWSPDNSPSRHYEHIHDRNYNGPRVNLRHGYGPNSGYQDHAMRGAGNKRWRDQRR</sequence>
<feature type="region of interest" description="Disordered" evidence="4">
    <location>
        <begin position="1"/>
        <end position="20"/>
    </location>
</feature>
<gene>
    <name evidence="6" type="ORF">BUALT_Bualt13G0006800</name>
</gene>
<dbReference type="Proteomes" id="UP000826271">
    <property type="component" value="Unassembled WGS sequence"/>
</dbReference>
<dbReference type="SUPFAM" id="SSF46689">
    <property type="entry name" value="Homeodomain-like"/>
    <property type="match status" value="1"/>
</dbReference>
<evidence type="ECO:0000259" key="5">
    <source>
        <dbReference type="PROSITE" id="PS50071"/>
    </source>
</evidence>
<dbReference type="PANTHER" id="PTHR33400:SF6">
    <property type="entry name" value="HOMEOBOX PROTEIN LUMINIDEPENDENS"/>
    <property type="match status" value="1"/>
</dbReference>
<comment type="subcellular location">
    <subcellularLocation>
        <location evidence="1 3">Nucleus</location>
    </subcellularLocation>
</comment>
<feature type="DNA-binding region" description="Homeobox" evidence="3">
    <location>
        <begin position="14"/>
        <end position="73"/>
    </location>
</feature>
<dbReference type="GO" id="GO:0003677">
    <property type="term" value="F:DNA binding"/>
    <property type="evidence" value="ECO:0007669"/>
    <property type="project" value="UniProtKB-UniRule"/>
</dbReference>